<protein>
    <recommendedName>
        <fullName evidence="5">Coiled-coil domain-containing protein 39</fullName>
    </recommendedName>
</protein>
<dbReference type="VEuPathDB" id="TriTrypDB:Lsey_0007_0550"/>
<evidence type="ECO:0000256" key="2">
    <source>
        <dbReference type="SAM" id="Coils"/>
    </source>
</evidence>
<evidence type="ECO:0008006" key="5">
    <source>
        <dbReference type="Google" id="ProtNLM"/>
    </source>
</evidence>
<dbReference type="GO" id="GO:0003341">
    <property type="term" value="P:cilium movement"/>
    <property type="evidence" value="ECO:0007669"/>
    <property type="project" value="InterPro"/>
</dbReference>
<reference evidence="3 4" key="1">
    <citation type="journal article" date="2015" name="PLoS Pathog.">
        <title>Leptomonas seymouri: Adaptations to the Dixenous Life Cycle Analyzed by Genome Sequencing, Transcriptome Profiling and Co-infection with Leishmania donovani.</title>
        <authorList>
            <person name="Kraeva N."/>
            <person name="Butenko A."/>
            <person name="Hlavacova J."/>
            <person name="Kostygov A."/>
            <person name="Myskova J."/>
            <person name="Grybchuk D."/>
            <person name="Lestinova T."/>
            <person name="Votypka J."/>
            <person name="Volf P."/>
            <person name="Opperdoes F."/>
            <person name="Flegontov P."/>
            <person name="Lukes J."/>
            <person name="Yurchenko V."/>
        </authorList>
    </citation>
    <scope>NUCLEOTIDE SEQUENCE [LARGE SCALE GENOMIC DNA]</scope>
    <source>
        <strain evidence="3 4">ATCC 30220</strain>
    </source>
</reference>
<evidence type="ECO:0000313" key="4">
    <source>
        <dbReference type="Proteomes" id="UP000038009"/>
    </source>
</evidence>
<dbReference type="Pfam" id="PF24161">
    <property type="entry name" value="CCDC39"/>
    <property type="match status" value="1"/>
</dbReference>
<dbReference type="OMA" id="NSKNCDE"/>
<gene>
    <name evidence="3" type="ORF">ABL78_0569</name>
</gene>
<dbReference type="PANTHER" id="PTHR18962:SF0">
    <property type="entry name" value="COILED-COIL DOMAIN-CONTAINING PROTEIN 39"/>
    <property type="match status" value="1"/>
</dbReference>
<dbReference type="OrthoDB" id="10259720at2759"/>
<keyword evidence="1 2" id="KW-0175">Coiled coil</keyword>
<sequence length="863" mass="101099">MDLDVVDATAEALPLEMLNKTNKELTAQLTRYEQQLEERQNSVDDQRRRLQFMKEHLSNVRAEIVNTQSLSENKRREVESEDNMCRVMERECARLKQRQTQFEREADDVRDRLTSVQDRIFHGNLKIEELKSTMDYNQEELEQWDEARRQKEEDEMAIAHYSKQDEVKEKQLTQQIEKMESTVRKQRRELEDEMLATQHVQGELDRVAGEYRKLHDDRSSLLDEWEQVVRTIAERDEAIRIAAEQYTEGVAWIQQRQQYKKSLEDALDEAREELEVINYTIKEREKTSQKYQEAVPVLTQEVQTLQDEVGALREEAARATRDKRATALRLEEVIAEIERRKKELARTEERRAEAAERLKEEGLVALDMQQQSQFIGQLLKDAQKTHLNIEKDVEQLKNAKFKANQDLSEVRASQMTTLGEINGAQAQGKNYTAKINQLDQESFSQQGVLYNVEFSVQQMEKKVSRAKGERTEEERKELHDKINLLQNTLDELEKQHHTLQSQVKRVREEMRQASLAIERLEVSRKRTLEEVLETELFCTHTQMDEKGMEKQCEDLLIKVDTQELQLRRLRASLRAKDAELLTLEDRKRQLEADVAEREAEIEVHQRLLRMESKMAEEERKRLVTELLERKKNLAAVKTRHEVLVGRMDPAQARLSQAQLVIAAAKEREDLQYRGDSLDARIRRMEREILKMEKTIAIIRASNSQYKRKFDKVSDHDEEVRTQKALKAKFKELKNAMSHRALQANDFSATAHTKREELRALQFEHERVGRTQQQLLQGYDALTHDVLALRETAVRYDQAIEKAKTHIDEAIVRDIDLVCTRERLENTVSQLLNASREAGEEVYNAVRDLLTTHRVPVHAASSAI</sequence>
<dbReference type="Proteomes" id="UP000038009">
    <property type="component" value="Unassembled WGS sequence"/>
</dbReference>
<keyword evidence="4" id="KW-1185">Reference proteome</keyword>
<organism evidence="3 4">
    <name type="scientific">Leptomonas seymouri</name>
    <dbReference type="NCBI Taxonomy" id="5684"/>
    <lineage>
        <taxon>Eukaryota</taxon>
        <taxon>Discoba</taxon>
        <taxon>Euglenozoa</taxon>
        <taxon>Kinetoplastea</taxon>
        <taxon>Metakinetoplastina</taxon>
        <taxon>Trypanosomatida</taxon>
        <taxon>Trypanosomatidae</taxon>
        <taxon>Leishmaniinae</taxon>
        <taxon>Leptomonas</taxon>
    </lineage>
</organism>
<evidence type="ECO:0000256" key="1">
    <source>
        <dbReference type="ARBA" id="ARBA00023054"/>
    </source>
</evidence>
<feature type="coiled-coil region" evidence="2">
    <location>
        <begin position="253"/>
        <end position="607"/>
    </location>
</feature>
<feature type="coiled-coil region" evidence="2">
    <location>
        <begin position="15"/>
        <end position="196"/>
    </location>
</feature>
<evidence type="ECO:0000313" key="3">
    <source>
        <dbReference type="EMBL" id="KPI90342.1"/>
    </source>
</evidence>
<comment type="caution">
    <text evidence="3">The sequence shown here is derived from an EMBL/GenBank/DDBJ whole genome shotgun (WGS) entry which is preliminary data.</text>
</comment>
<dbReference type="PANTHER" id="PTHR18962">
    <property type="entry name" value="COILED-COIL DOMAIN-CONTAINING PROTEIN 39"/>
    <property type="match status" value="1"/>
</dbReference>
<dbReference type="AlphaFoldDB" id="A0A0N1IMP4"/>
<feature type="coiled-coil region" evidence="2">
    <location>
        <begin position="667"/>
        <end position="701"/>
    </location>
</feature>
<proteinExistence type="predicted"/>
<dbReference type="GO" id="GO:0060285">
    <property type="term" value="P:cilium-dependent cell motility"/>
    <property type="evidence" value="ECO:0007669"/>
    <property type="project" value="TreeGrafter"/>
</dbReference>
<dbReference type="GO" id="GO:0036159">
    <property type="term" value="P:inner dynein arm assembly"/>
    <property type="evidence" value="ECO:0007669"/>
    <property type="project" value="InterPro"/>
</dbReference>
<name>A0A0N1IMP4_LEPSE</name>
<accession>A0A0N1IMP4</accession>
<dbReference type="GO" id="GO:0005930">
    <property type="term" value="C:axoneme"/>
    <property type="evidence" value="ECO:0007669"/>
    <property type="project" value="InterPro"/>
</dbReference>
<dbReference type="InterPro" id="IPR033290">
    <property type="entry name" value="CCDC39"/>
</dbReference>
<dbReference type="EMBL" id="LJSK01000007">
    <property type="protein sequence ID" value="KPI90342.1"/>
    <property type="molecule type" value="Genomic_DNA"/>
</dbReference>